<reference evidence="4" key="1">
    <citation type="journal article" date="2014" name="Nucleic Acids Res.">
        <title>The evolutionary dynamics of variant antigen genes in Babesia reveal a history of genomic innovation underlying host-parasite interaction.</title>
        <authorList>
            <person name="Jackson A.P."/>
            <person name="Otto T.D."/>
            <person name="Darby A."/>
            <person name="Ramaprasad A."/>
            <person name="Xia D."/>
            <person name="Echaide I.E."/>
            <person name="Farber M."/>
            <person name="Gahlot S."/>
            <person name="Gamble J."/>
            <person name="Gupta D."/>
            <person name="Gupta Y."/>
            <person name="Jackson L."/>
            <person name="Malandrin L."/>
            <person name="Malas T.B."/>
            <person name="Moussa E."/>
            <person name="Nair M."/>
            <person name="Reid A.J."/>
            <person name="Sanders M."/>
            <person name="Sharma J."/>
            <person name="Tracey A."/>
            <person name="Quail M.A."/>
            <person name="Weir W."/>
            <person name="Wastling J.M."/>
            <person name="Hall N."/>
            <person name="Willadsen P."/>
            <person name="Lingelbach K."/>
            <person name="Shiels B."/>
            <person name="Tait A."/>
            <person name="Berriman M."/>
            <person name="Allred D.R."/>
            <person name="Pain A."/>
        </authorList>
    </citation>
    <scope>NUCLEOTIDE SEQUENCE</scope>
    <source>
        <strain evidence="4">1802A</strain>
    </source>
</reference>
<keyword evidence="5" id="KW-1185">Reference proteome</keyword>
<accession>A0AAD9GJK5</accession>
<sequence>MGFFVLSSFPPSNDTSISQVNALYRRLSDLETNVYKRFGVVTSMSRDTFTHGINPLELRMFTESLQRLSFRADGAVLCRVLQRALDDYIRNICDLSYMIQSFKKPLIIYANGVTGGFGACMVSIANVGACYKHSRMRWNNLEFGVPLLGGQSYVLAMLRGSLGEYLALTGHELKGEDLIWSGLVKRFISPDAFGVMQLTAERLVEMPEKETEFQIQEHFMPLETNYSLDKFEWLIHEHFSMPSVASIISSLDRGVPLTKLRSQTSLSEKYVRDWEARVLDMITQYTKDKHDDADTILNLIRDTRAYKLEVFKTLKLSPNRWKELQQFVHRPAVTAHDHNNRELLHSIHAEILLEALQLEASSFLHTVGKTAHASKDTVWSVSQFSKYPFTPCYRSGVSLSSLPCLRKLHPDYDASTGSDHDALRMKRHSERWSDDFLQRELLLMRRILTTS</sequence>
<gene>
    <name evidence="4" type="ORF">X943_000266</name>
</gene>
<evidence type="ECO:0000313" key="4">
    <source>
        <dbReference type="EMBL" id="KAK1939468.1"/>
    </source>
</evidence>
<keyword evidence="2" id="KW-0443">Lipid metabolism</keyword>
<organism evidence="4 5">
    <name type="scientific">Babesia divergens</name>
    <dbReference type="NCBI Taxonomy" id="32595"/>
    <lineage>
        <taxon>Eukaryota</taxon>
        <taxon>Sar</taxon>
        <taxon>Alveolata</taxon>
        <taxon>Apicomplexa</taxon>
        <taxon>Aconoidasida</taxon>
        <taxon>Piroplasmida</taxon>
        <taxon>Babesiidae</taxon>
        <taxon>Babesia</taxon>
    </lineage>
</organism>
<evidence type="ECO:0000256" key="2">
    <source>
        <dbReference type="ARBA" id="ARBA00023098"/>
    </source>
</evidence>
<evidence type="ECO:0000313" key="5">
    <source>
        <dbReference type="Proteomes" id="UP001195914"/>
    </source>
</evidence>
<comment type="caution">
    <text evidence="4">The sequence shown here is derived from an EMBL/GenBank/DDBJ whole genome shotgun (WGS) entry which is preliminary data.</text>
</comment>
<evidence type="ECO:0000256" key="1">
    <source>
        <dbReference type="ARBA" id="ARBA00022832"/>
    </source>
</evidence>
<dbReference type="Proteomes" id="UP001195914">
    <property type="component" value="Unassembled WGS sequence"/>
</dbReference>
<dbReference type="PANTHER" id="PTHR43602:SF1">
    <property type="entry name" value="ENOYL-COA HYDRATASE DOMAIN-CONTAINING PROTEIN 3, MITOCHONDRIAL"/>
    <property type="match status" value="1"/>
</dbReference>
<keyword evidence="1" id="KW-0276">Fatty acid metabolism</keyword>
<proteinExistence type="predicted"/>
<reference evidence="4" key="2">
    <citation type="submission" date="2021-05" db="EMBL/GenBank/DDBJ databases">
        <authorList>
            <person name="Pain A."/>
        </authorList>
    </citation>
    <scope>NUCLEOTIDE SEQUENCE</scope>
    <source>
        <strain evidence="4">1802A</strain>
    </source>
</reference>
<dbReference type="AlphaFoldDB" id="A0AAD9GJK5"/>
<name>A0AAD9GJK5_BABDI</name>
<dbReference type="SUPFAM" id="SSF52096">
    <property type="entry name" value="ClpP/crotonase"/>
    <property type="match status" value="1"/>
</dbReference>
<dbReference type="EMBL" id="JAHBMH010000007">
    <property type="protein sequence ID" value="KAK1939468.1"/>
    <property type="molecule type" value="Genomic_DNA"/>
</dbReference>
<dbReference type="PANTHER" id="PTHR43602">
    <property type="match status" value="1"/>
</dbReference>
<dbReference type="GO" id="GO:0016836">
    <property type="term" value="F:hydro-lyase activity"/>
    <property type="evidence" value="ECO:0007669"/>
    <property type="project" value="TreeGrafter"/>
</dbReference>
<dbReference type="InterPro" id="IPR052377">
    <property type="entry name" value="Mitochondrial_ECH-domain"/>
</dbReference>
<dbReference type="GO" id="GO:0005739">
    <property type="term" value="C:mitochondrion"/>
    <property type="evidence" value="ECO:0007669"/>
    <property type="project" value="TreeGrafter"/>
</dbReference>
<evidence type="ECO:0000259" key="3">
    <source>
        <dbReference type="Pfam" id="PF16113"/>
    </source>
</evidence>
<dbReference type="Gene3D" id="3.90.226.10">
    <property type="entry name" value="2-enoyl-CoA Hydratase, Chain A, domain 1"/>
    <property type="match status" value="1"/>
</dbReference>
<feature type="domain" description="Enoyl-CoA hydratase/isomerase" evidence="3">
    <location>
        <begin position="84"/>
        <end position="252"/>
    </location>
</feature>
<protein>
    <recommendedName>
        <fullName evidence="3">Enoyl-CoA hydratase/isomerase domain-containing protein</fullName>
    </recommendedName>
</protein>
<dbReference type="InterPro" id="IPR045004">
    <property type="entry name" value="ECH_dom"/>
</dbReference>
<dbReference type="GO" id="GO:0006631">
    <property type="term" value="P:fatty acid metabolic process"/>
    <property type="evidence" value="ECO:0007669"/>
    <property type="project" value="UniProtKB-KW"/>
</dbReference>
<dbReference type="Pfam" id="PF16113">
    <property type="entry name" value="ECH_2"/>
    <property type="match status" value="1"/>
</dbReference>
<dbReference type="InterPro" id="IPR029045">
    <property type="entry name" value="ClpP/crotonase-like_dom_sf"/>
</dbReference>